<dbReference type="EMBL" id="JAWDJR010000020">
    <property type="protein sequence ID" value="KAK9956036.1"/>
    <property type="molecule type" value="Genomic_DNA"/>
</dbReference>
<reference evidence="9 10" key="1">
    <citation type="submission" date="2024-05" db="EMBL/GenBank/DDBJ databases">
        <title>A high-quality chromosomal-level genome assembly of Topmouth culter (Culter alburnus).</title>
        <authorList>
            <person name="Zhao H."/>
        </authorList>
    </citation>
    <scope>NUCLEOTIDE SEQUENCE [LARGE SCALE GENOMIC DNA]</scope>
    <source>
        <strain evidence="9">CATC2023</strain>
        <tissue evidence="9">Muscle</tissue>
    </source>
</reference>
<organism evidence="9 10">
    <name type="scientific">Culter alburnus</name>
    <name type="common">Topmouth culter</name>
    <dbReference type="NCBI Taxonomy" id="194366"/>
    <lineage>
        <taxon>Eukaryota</taxon>
        <taxon>Metazoa</taxon>
        <taxon>Chordata</taxon>
        <taxon>Craniata</taxon>
        <taxon>Vertebrata</taxon>
        <taxon>Euteleostomi</taxon>
        <taxon>Actinopterygii</taxon>
        <taxon>Neopterygii</taxon>
        <taxon>Teleostei</taxon>
        <taxon>Ostariophysi</taxon>
        <taxon>Cypriniformes</taxon>
        <taxon>Xenocyprididae</taxon>
        <taxon>Xenocypridinae</taxon>
        <taxon>Culter</taxon>
    </lineage>
</organism>
<dbReference type="PANTHER" id="PTHR14274">
    <property type="entry name" value="SMALL INTEGRAL MEMBRANE PROTEIN 8"/>
    <property type="match status" value="1"/>
</dbReference>
<feature type="region of interest" description="Disordered" evidence="7">
    <location>
        <begin position="1"/>
        <end position="31"/>
    </location>
</feature>
<dbReference type="Proteomes" id="UP001479290">
    <property type="component" value="Unassembled WGS sequence"/>
</dbReference>
<evidence type="ECO:0000256" key="1">
    <source>
        <dbReference type="ARBA" id="ARBA00004167"/>
    </source>
</evidence>
<dbReference type="GO" id="GO:0016020">
    <property type="term" value="C:membrane"/>
    <property type="evidence" value="ECO:0007669"/>
    <property type="project" value="UniProtKB-SubCell"/>
</dbReference>
<dbReference type="AlphaFoldDB" id="A0AAW1Z6L6"/>
<evidence type="ECO:0000256" key="4">
    <source>
        <dbReference type="ARBA" id="ARBA00022692"/>
    </source>
</evidence>
<evidence type="ECO:0000313" key="10">
    <source>
        <dbReference type="Proteomes" id="UP001479290"/>
    </source>
</evidence>
<evidence type="ECO:0000313" key="9">
    <source>
        <dbReference type="EMBL" id="KAK9956036.1"/>
    </source>
</evidence>
<feature type="transmembrane region" description="Helical" evidence="8">
    <location>
        <begin position="55"/>
        <end position="74"/>
    </location>
</feature>
<evidence type="ECO:0000256" key="6">
    <source>
        <dbReference type="ARBA" id="ARBA00023136"/>
    </source>
</evidence>
<evidence type="ECO:0000256" key="7">
    <source>
        <dbReference type="SAM" id="MobiDB-lite"/>
    </source>
</evidence>
<evidence type="ECO:0000256" key="3">
    <source>
        <dbReference type="ARBA" id="ARBA00014451"/>
    </source>
</evidence>
<gene>
    <name evidence="9" type="ORF">ABG768_013793</name>
</gene>
<feature type="compositionally biased region" description="Polar residues" evidence="7">
    <location>
        <begin position="1"/>
        <end position="10"/>
    </location>
</feature>
<comment type="subcellular location">
    <subcellularLocation>
        <location evidence="1">Membrane</location>
        <topology evidence="1">Single-pass membrane protein</topology>
    </subcellularLocation>
</comment>
<accession>A0AAW1Z6L6</accession>
<keyword evidence="4 8" id="KW-0812">Transmembrane</keyword>
<evidence type="ECO:0000256" key="5">
    <source>
        <dbReference type="ARBA" id="ARBA00022989"/>
    </source>
</evidence>
<dbReference type="InterPro" id="IPR026686">
    <property type="entry name" value="UPF0708"/>
</dbReference>
<keyword evidence="6 8" id="KW-0472">Membrane</keyword>
<comment type="caution">
    <text evidence="9">The sequence shown here is derived from an EMBL/GenBank/DDBJ whole genome shotgun (WGS) entry which is preliminary data.</text>
</comment>
<proteinExistence type="inferred from homology"/>
<evidence type="ECO:0000256" key="2">
    <source>
        <dbReference type="ARBA" id="ARBA00009328"/>
    </source>
</evidence>
<comment type="similarity">
    <text evidence="2">Belongs to the SMIM8 family.</text>
</comment>
<protein>
    <recommendedName>
        <fullName evidence="3">Small integral membrane protein 8</fullName>
    </recommendedName>
</protein>
<sequence>MSPAQDSSSSGKGGAQQPASSSADSGYRSPGLRGVTTTSLFRAVNPELFIKPNKAVMAVGLLSLTLCVGYLGYLHAIRESDQQLYEAVDSDGERYMRRKTSRWD</sequence>
<keyword evidence="5 8" id="KW-1133">Transmembrane helix</keyword>
<keyword evidence="10" id="KW-1185">Reference proteome</keyword>
<name>A0AAW1Z6L6_CULAL</name>
<evidence type="ECO:0000256" key="8">
    <source>
        <dbReference type="SAM" id="Phobius"/>
    </source>
</evidence>
<dbReference type="Pfam" id="PF14937">
    <property type="entry name" value="DUF4500"/>
    <property type="match status" value="1"/>
</dbReference>
<dbReference type="PANTHER" id="PTHR14274:SF1">
    <property type="entry name" value="SMALL INTEGRAL MEMBRANE PROTEIN 8"/>
    <property type="match status" value="1"/>
</dbReference>